<protein>
    <submittedName>
        <fullName evidence="1">Uncharacterized protein</fullName>
    </submittedName>
</protein>
<accession>A0ACB9LVK7</accession>
<dbReference type="Proteomes" id="UP000828941">
    <property type="component" value="Chromosome 11"/>
</dbReference>
<sequence>MAASLVGGAAIGAVFGELLKKGLETIDKARNYGSALEDQIETFQNLGPVIKDIEKFNEQLDRPRQEVEGLIREMSEMEELIGKCPKPKANKPWRVLSFPIYNDKLKARDKKLVRSVTVDLQLRMARDLQDVLFKVGNILESLSKHSYGPKIQGLYGAPEKPEFTVGLDEPLENLKTELLKPGVSVHILTGLGGSGKSTLAKKLCWDDKVKGKFGNNIFFVTVSQTPNLMIIVQTLFENCGLSKPEFCNVDEAIDKVGILLRAIGRSPILLVLDDVWPGSESLIENFKCEIQCYKILVTSRVAFPRFDTHCHLKPLGHEDAEKLFCRFAKVEGSNLVSEVVRGCKGSPLALKVIGGSLCGEESESEAWQEMKKSLQSHSILDANDDLLTRLQNSLDLLEHKSPVESSMKVPYKECFKDLGLFPEDQRIPVASLIDMWTELYNLDDDGTKAMFIVKKLANRNLANVIVTKNRDANNSGEYKYYNYHFVTQHDLIRELAIYLSKEGTFEERKRLIIDEISRPHWWIVENPQGITARILSFFPKWFIGQRQQRVVARTMSISTDENFTSDWCSMQADKTEVLVLNIRSKTYAFPEFMKKMSKLRVLIVTNYGFHLSEINNFELLSFLPNLKRIRLEKVSVPCLCRLNNLKKLSFYMCNTSQAFDSCSIEISSALPNLEEMNIDYCIDLEKLPAGICKITSLKKLSITNCHRFKVVPQEIGELGNLKELRLSSCSDLEEMPDSIGNLHNLRLFDISDCISLTNLPEKLGELINLEKLCMKGCSRCELPDSVENLQQLKCVVCDEDTFTNWEPFKAMLPKLEVKVLKADINLHWLPGVLKRQMG</sequence>
<gene>
    <name evidence="1" type="ORF">L6164_027790</name>
</gene>
<dbReference type="EMBL" id="CM039436">
    <property type="protein sequence ID" value="KAI4314930.1"/>
    <property type="molecule type" value="Genomic_DNA"/>
</dbReference>
<comment type="caution">
    <text evidence="1">The sequence shown here is derived from an EMBL/GenBank/DDBJ whole genome shotgun (WGS) entry which is preliminary data.</text>
</comment>
<evidence type="ECO:0000313" key="2">
    <source>
        <dbReference type="Proteomes" id="UP000828941"/>
    </source>
</evidence>
<organism evidence="1 2">
    <name type="scientific">Bauhinia variegata</name>
    <name type="common">Purple orchid tree</name>
    <name type="synonym">Phanera variegata</name>
    <dbReference type="NCBI Taxonomy" id="167791"/>
    <lineage>
        <taxon>Eukaryota</taxon>
        <taxon>Viridiplantae</taxon>
        <taxon>Streptophyta</taxon>
        <taxon>Embryophyta</taxon>
        <taxon>Tracheophyta</taxon>
        <taxon>Spermatophyta</taxon>
        <taxon>Magnoliopsida</taxon>
        <taxon>eudicotyledons</taxon>
        <taxon>Gunneridae</taxon>
        <taxon>Pentapetalae</taxon>
        <taxon>rosids</taxon>
        <taxon>fabids</taxon>
        <taxon>Fabales</taxon>
        <taxon>Fabaceae</taxon>
        <taxon>Cercidoideae</taxon>
        <taxon>Cercideae</taxon>
        <taxon>Bauhiniinae</taxon>
        <taxon>Bauhinia</taxon>
    </lineage>
</organism>
<reference evidence="1 2" key="1">
    <citation type="journal article" date="2022" name="DNA Res.">
        <title>Chromosomal-level genome assembly of the orchid tree Bauhinia variegata (Leguminosae; Cercidoideae) supports the allotetraploid origin hypothesis of Bauhinia.</title>
        <authorList>
            <person name="Zhong Y."/>
            <person name="Chen Y."/>
            <person name="Zheng D."/>
            <person name="Pang J."/>
            <person name="Liu Y."/>
            <person name="Luo S."/>
            <person name="Meng S."/>
            <person name="Qian L."/>
            <person name="Wei D."/>
            <person name="Dai S."/>
            <person name="Zhou R."/>
        </authorList>
    </citation>
    <scope>NUCLEOTIDE SEQUENCE [LARGE SCALE GENOMIC DNA]</scope>
    <source>
        <strain evidence="1">BV-YZ2020</strain>
    </source>
</reference>
<proteinExistence type="predicted"/>
<evidence type="ECO:0000313" key="1">
    <source>
        <dbReference type="EMBL" id="KAI4314930.1"/>
    </source>
</evidence>
<name>A0ACB9LVK7_BAUVA</name>
<keyword evidence="2" id="KW-1185">Reference proteome</keyword>